<dbReference type="GO" id="GO:0019478">
    <property type="term" value="P:D-amino acid catabolic process"/>
    <property type="evidence" value="ECO:0007669"/>
    <property type="project" value="TreeGrafter"/>
</dbReference>
<comment type="subcellular location">
    <subcellularLocation>
        <location evidence="2">Mitochondrion</location>
    </subcellularLocation>
</comment>
<evidence type="ECO:0000256" key="3">
    <source>
        <dbReference type="ARBA" id="ARBA00006730"/>
    </source>
</evidence>
<dbReference type="STRING" id="5288.A0A5C5G2N1"/>
<gene>
    <name evidence="12" type="ORF">DMC30DRAFT_347494</name>
</gene>
<dbReference type="Gene3D" id="3.40.50.720">
    <property type="entry name" value="NAD(P)-binding Rossmann-like Domain"/>
    <property type="match status" value="1"/>
</dbReference>
<evidence type="ECO:0000256" key="9">
    <source>
        <dbReference type="ARBA" id="ARBA00023136"/>
    </source>
</evidence>
<dbReference type="InterPro" id="IPR006181">
    <property type="entry name" value="D-amino_acid_oxidase_CS"/>
</dbReference>
<dbReference type="Pfam" id="PF01266">
    <property type="entry name" value="DAO"/>
    <property type="match status" value="1"/>
</dbReference>
<reference evidence="12 13" key="1">
    <citation type="submission" date="2019-03" db="EMBL/GenBank/DDBJ databases">
        <title>Rhodosporidium diobovatum UCD-FST 08-225 genome sequencing, assembly, and annotation.</title>
        <authorList>
            <person name="Fakankun I.U."/>
            <person name="Fristensky B."/>
            <person name="Levin D.B."/>
        </authorList>
    </citation>
    <scope>NUCLEOTIDE SEQUENCE [LARGE SCALE GENOMIC DNA]</scope>
    <source>
        <strain evidence="12 13">UCD-FST 08-225</strain>
    </source>
</reference>
<dbReference type="Gene3D" id="3.30.9.10">
    <property type="entry name" value="D-Amino Acid Oxidase, subunit A, domain 2"/>
    <property type="match status" value="1"/>
</dbReference>
<evidence type="ECO:0000256" key="5">
    <source>
        <dbReference type="ARBA" id="ARBA00022692"/>
    </source>
</evidence>
<proteinExistence type="inferred from homology"/>
<keyword evidence="4" id="KW-0285">Flavoprotein</keyword>
<protein>
    <submittedName>
        <fullName evidence="12">D-amino-acid oxidase</fullName>
    </submittedName>
</protein>
<evidence type="ECO:0000313" key="12">
    <source>
        <dbReference type="EMBL" id="TNY23393.1"/>
    </source>
</evidence>
<accession>A0A5C5G2N1</accession>
<keyword evidence="5" id="KW-0812">Transmembrane</keyword>
<evidence type="ECO:0000256" key="2">
    <source>
        <dbReference type="ARBA" id="ARBA00004173"/>
    </source>
</evidence>
<dbReference type="PANTHER" id="PTHR11530">
    <property type="entry name" value="D-AMINO ACID OXIDASE"/>
    <property type="match status" value="1"/>
</dbReference>
<dbReference type="PANTHER" id="PTHR11530:SF30">
    <property type="entry name" value="FAD DEPENDENT OXIDOREDUCTASE DOMAIN-CONTAINING PROTEIN"/>
    <property type="match status" value="1"/>
</dbReference>
<dbReference type="InterPro" id="IPR006076">
    <property type="entry name" value="FAD-dep_OxRdtase"/>
</dbReference>
<dbReference type="EMBL" id="SOZI01000012">
    <property type="protein sequence ID" value="TNY23393.1"/>
    <property type="molecule type" value="Genomic_DNA"/>
</dbReference>
<dbReference type="PROSITE" id="PS51503">
    <property type="entry name" value="HIG1"/>
    <property type="match status" value="1"/>
</dbReference>
<dbReference type="Pfam" id="PF04588">
    <property type="entry name" value="HIG_1_N"/>
    <property type="match status" value="1"/>
</dbReference>
<dbReference type="Proteomes" id="UP000311382">
    <property type="component" value="Unassembled WGS sequence"/>
</dbReference>
<keyword evidence="9" id="KW-0472">Membrane</keyword>
<organism evidence="12 13">
    <name type="scientific">Rhodotorula diobovata</name>
    <dbReference type="NCBI Taxonomy" id="5288"/>
    <lineage>
        <taxon>Eukaryota</taxon>
        <taxon>Fungi</taxon>
        <taxon>Dikarya</taxon>
        <taxon>Basidiomycota</taxon>
        <taxon>Pucciniomycotina</taxon>
        <taxon>Microbotryomycetes</taxon>
        <taxon>Sporidiobolales</taxon>
        <taxon>Sporidiobolaceae</taxon>
        <taxon>Rhodotorula</taxon>
    </lineage>
</organism>
<comment type="caution">
    <text evidence="12">The sequence shown here is derived from an EMBL/GenBank/DDBJ whole genome shotgun (WGS) entry which is preliminary data.</text>
</comment>
<keyword evidence="6" id="KW-0274">FAD</keyword>
<keyword evidence="8" id="KW-0560">Oxidoreductase</keyword>
<evidence type="ECO:0000259" key="11">
    <source>
        <dbReference type="PROSITE" id="PS51503"/>
    </source>
</evidence>
<comment type="similarity">
    <text evidence="3">Belongs to the DAMOX/DASOX family.</text>
</comment>
<evidence type="ECO:0000313" key="13">
    <source>
        <dbReference type="Proteomes" id="UP000311382"/>
    </source>
</evidence>
<dbReference type="GO" id="GO:0071949">
    <property type="term" value="F:FAD binding"/>
    <property type="evidence" value="ECO:0007669"/>
    <property type="project" value="InterPro"/>
</dbReference>
<dbReference type="SUPFAM" id="SSF51971">
    <property type="entry name" value="Nucleotide-binding domain"/>
    <property type="match status" value="1"/>
</dbReference>
<dbReference type="InterPro" id="IPR007667">
    <property type="entry name" value="Hypoxia_induced_domain"/>
</dbReference>
<evidence type="ECO:0000256" key="10">
    <source>
        <dbReference type="SAM" id="MobiDB-lite"/>
    </source>
</evidence>
<evidence type="ECO:0000256" key="7">
    <source>
        <dbReference type="ARBA" id="ARBA00022989"/>
    </source>
</evidence>
<dbReference type="AlphaFoldDB" id="A0A5C5G2N1"/>
<dbReference type="GO" id="GO:0005739">
    <property type="term" value="C:mitochondrion"/>
    <property type="evidence" value="ECO:0007669"/>
    <property type="project" value="UniProtKB-SubCell"/>
</dbReference>
<evidence type="ECO:0000256" key="6">
    <source>
        <dbReference type="ARBA" id="ARBA00022827"/>
    </source>
</evidence>
<feature type="compositionally biased region" description="Basic and acidic residues" evidence="10">
    <location>
        <begin position="676"/>
        <end position="688"/>
    </location>
</feature>
<evidence type="ECO:0000256" key="8">
    <source>
        <dbReference type="ARBA" id="ARBA00023002"/>
    </source>
</evidence>
<dbReference type="PROSITE" id="PS00677">
    <property type="entry name" value="DAO"/>
    <property type="match status" value="1"/>
</dbReference>
<keyword evidence="7" id="KW-1133">Transmembrane helix</keyword>
<name>A0A5C5G2N1_9BASI</name>
<feature type="region of interest" description="Disordered" evidence="10">
    <location>
        <begin position="672"/>
        <end position="707"/>
    </location>
</feature>
<comment type="cofactor">
    <cofactor evidence="1">
        <name>FAD</name>
        <dbReference type="ChEBI" id="CHEBI:57692"/>
    </cofactor>
</comment>
<keyword evidence="13" id="KW-1185">Reference proteome</keyword>
<evidence type="ECO:0000256" key="4">
    <source>
        <dbReference type="ARBA" id="ARBA00022630"/>
    </source>
</evidence>
<evidence type="ECO:0000256" key="1">
    <source>
        <dbReference type="ARBA" id="ARBA00001974"/>
    </source>
</evidence>
<dbReference type="SUPFAM" id="SSF54373">
    <property type="entry name" value="FAD-linked reductases, C-terminal domain"/>
    <property type="match status" value="1"/>
</dbReference>
<dbReference type="OrthoDB" id="2015447at2759"/>
<dbReference type="InterPro" id="IPR023209">
    <property type="entry name" value="DAO"/>
</dbReference>
<feature type="domain" description="HIG1" evidence="11">
    <location>
        <begin position="589"/>
        <end position="679"/>
    </location>
</feature>
<dbReference type="GO" id="GO:0003884">
    <property type="term" value="F:D-amino-acid oxidase activity"/>
    <property type="evidence" value="ECO:0007669"/>
    <property type="project" value="InterPro"/>
</dbReference>
<sequence>MASSNTDKRIVVLGAGVVGLSCGLALAQKGYRVHFVARDLPDDSTSQGFASPWAGANWTPFYSRDEGPRQAKWEEATFAKWVSLVPSGLAMWLKKTRRFADSEAGLLGHWYRDTVPNYRLLPEGELIEGAVAGAEYDTLSVNAPVYCQYLARELQTLGATFERRTVTSIEQALEGDDVALLVNATGLGARSIAGIKDAACHPVRGQTVLVKSDCKRCTMDSSTDPEAPAYIIPRPGGEVICGGTYLVDNWDLTPSPATAQRILAQCLRLDPTISSDGTLAGIHILRHNVGLRPARTGGPRVEVETPRLPRVRPVVHAYGFSSAGYQQSWGVALDVLELVEGQVGPPRAMRRCAAILSFQRKGVAVRVCNRERSTAVSDAREGGTGEARGPTLSECRRVARCRSSESRAEVEARIALRSLFHSSPILALVCTSQSTHRHTLSLWSRCAAAYSHHTTRLLSRRLTSRIAFLPRPSPAPHRQHARTTQQQTPNANDQSQHYRATVAGGAKGGLAGLAAGAAGAVALQRAGVQAFTKLTLPLKAFAVTSIGTASFIISADKAAREFELQKYATGSGTELERISHEQQRLEQEAGIAPGQKAPRGQVSTKEAVIEWAKENRWTAVGVTWAGSMIASGAYIAATPLSFAQKLVQARMVSQGVTVAALLASAGLTAIPNASGRTDDEIKREEREAGMYAWKKGSPHTKHDAKEA</sequence>
<feature type="region of interest" description="Disordered" evidence="10">
    <location>
        <begin position="469"/>
        <end position="495"/>
    </location>
</feature>